<dbReference type="SUPFAM" id="SSF53474">
    <property type="entry name" value="alpha/beta-Hydrolases"/>
    <property type="match status" value="1"/>
</dbReference>
<evidence type="ECO:0000313" key="3">
    <source>
        <dbReference type="Proteomes" id="UP000297447"/>
    </source>
</evidence>
<reference evidence="2 3" key="1">
    <citation type="submission" date="2019-03" db="EMBL/GenBank/DDBJ databases">
        <title>Genomics of glacier-inhabiting Cryobacterium strains.</title>
        <authorList>
            <person name="Liu Q."/>
            <person name="Xin Y.-H."/>
        </authorList>
    </citation>
    <scope>NUCLEOTIDE SEQUENCE [LARGE SCALE GENOMIC DNA]</scope>
    <source>
        <strain evidence="2 3">Hh14</strain>
    </source>
</reference>
<protein>
    <submittedName>
        <fullName evidence="2">Alpha/beta hydrolase</fullName>
    </submittedName>
</protein>
<proteinExistence type="predicted"/>
<dbReference type="InterPro" id="IPR029058">
    <property type="entry name" value="AB_hydrolase_fold"/>
</dbReference>
<dbReference type="PANTHER" id="PTHR43433:SF5">
    <property type="entry name" value="AB HYDROLASE-1 DOMAIN-CONTAINING PROTEIN"/>
    <property type="match status" value="1"/>
</dbReference>
<dbReference type="AlphaFoldDB" id="A0A4V3IRW3"/>
<keyword evidence="2" id="KW-0378">Hydrolase</keyword>
<keyword evidence="3" id="KW-1185">Reference proteome</keyword>
<dbReference type="OrthoDB" id="7958481at2"/>
<evidence type="ECO:0000259" key="1">
    <source>
        <dbReference type="Pfam" id="PF00561"/>
    </source>
</evidence>
<dbReference type="PANTHER" id="PTHR43433">
    <property type="entry name" value="HYDROLASE, ALPHA/BETA FOLD FAMILY PROTEIN"/>
    <property type="match status" value="1"/>
</dbReference>
<dbReference type="RefSeq" id="WP_134518407.1">
    <property type="nucleotide sequence ID" value="NZ_SOHE01000018.1"/>
</dbReference>
<dbReference type="InterPro" id="IPR050471">
    <property type="entry name" value="AB_hydrolase"/>
</dbReference>
<name>A0A4V3IRW3_9MICO</name>
<dbReference type="Pfam" id="PF00561">
    <property type="entry name" value="Abhydrolase_1"/>
    <property type="match status" value="1"/>
</dbReference>
<dbReference type="Gene3D" id="3.40.50.1820">
    <property type="entry name" value="alpha/beta hydrolase"/>
    <property type="match status" value="1"/>
</dbReference>
<gene>
    <name evidence="2" type="ORF">E3T55_04655</name>
</gene>
<accession>A0A4V3IRW3</accession>
<dbReference type="EMBL" id="SOHE01000018">
    <property type="protein sequence ID" value="TFD53983.1"/>
    <property type="molecule type" value="Genomic_DNA"/>
</dbReference>
<dbReference type="Proteomes" id="UP000297447">
    <property type="component" value="Unassembled WGS sequence"/>
</dbReference>
<organism evidence="2 3">
    <name type="scientific">Cryobacterium frigoriphilum</name>
    <dbReference type="NCBI Taxonomy" id="1259150"/>
    <lineage>
        <taxon>Bacteria</taxon>
        <taxon>Bacillati</taxon>
        <taxon>Actinomycetota</taxon>
        <taxon>Actinomycetes</taxon>
        <taxon>Micrococcales</taxon>
        <taxon>Microbacteriaceae</taxon>
        <taxon>Cryobacterium</taxon>
    </lineage>
</organism>
<evidence type="ECO:0000313" key="2">
    <source>
        <dbReference type="EMBL" id="TFD53983.1"/>
    </source>
</evidence>
<feature type="domain" description="AB hydrolase-1" evidence="1">
    <location>
        <begin position="51"/>
        <end position="142"/>
    </location>
</feature>
<sequence>MPDRAPDSNPFAVPGAGRPRTGWYDVNDCRLYVEIRGEGPALLISGAASDDAEMFRPIAERLVGFTVVTFDPRGTRRSSRSGWPCDSAQHADDAGDLLRALHLVPAHVFGASAGGIVAVQLALRHPDLVGRVLVCEPGYFRCTPAGAELYSRARASVDEHLIAHPEDWAGALAAGLLAAQATPPRHDSLRELLEPPAGLDWYAARAHELAENFIRDDVPLTGEVVDRAGLARSAVDFQFVSGSESNPVFREIVEELSRIRPPIGRSGPVSADVITGAGHVAYFTPELIADYIRGQCPEPAVP</sequence>
<comment type="caution">
    <text evidence="2">The sequence shown here is derived from an EMBL/GenBank/DDBJ whole genome shotgun (WGS) entry which is preliminary data.</text>
</comment>
<dbReference type="GO" id="GO:0016787">
    <property type="term" value="F:hydrolase activity"/>
    <property type="evidence" value="ECO:0007669"/>
    <property type="project" value="UniProtKB-KW"/>
</dbReference>
<dbReference type="InterPro" id="IPR000073">
    <property type="entry name" value="AB_hydrolase_1"/>
</dbReference>